<protein>
    <submittedName>
        <fullName evidence="1">DUF982 domain-containing protein</fullName>
    </submittedName>
</protein>
<sequence length="83" mass="9328">MIEINWGQPVHLVLNDAGETERFCTIEKVQYWLKRKWPVADGARIDALRNVEDAMDCIRPVADARNAFINAARSAGYQPQAAA</sequence>
<proteinExistence type="predicted"/>
<dbReference type="Proteomes" id="UP000709466">
    <property type="component" value="Unassembled WGS sequence"/>
</dbReference>
<gene>
    <name evidence="1" type="ORF">HCZ30_10055</name>
</gene>
<evidence type="ECO:0000313" key="1">
    <source>
        <dbReference type="EMBL" id="NIY72774.1"/>
    </source>
</evidence>
<evidence type="ECO:0000313" key="2">
    <source>
        <dbReference type="Proteomes" id="UP000709466"/>
    </source>
</evidence>
<reference evidence="1 2" key="1">
    <citation type="submission" date="2020-03" db="EMBL/GenBank/DDBJ databases">
        <title>Bacterial isolates of synthetic phycosphere.</title>
        <authorList>
            <person name="Fu H."/>
            <person name="Moran M.A."/>
        </authorList>
    </citation>
    <scope>NUCLEOTIDE SEQUENCE [LARGE SCALE GENOMIC DNA]</scope>
    <source>
        <strain evidence="1 2">HF1</strain>
    </source>
</reference>
<organism evidence="1 2">
    <name type="scientific">Marivivens donghaensis</name>
    <dbReference type="NCBI Taxonomy" id="1699413"/>
    <lineage>
        <taxon>Bacteria</taxon>
        <taxon>Pseudomonadati</taxon>
        <taxon>Pseudomonadota</taxon>
        <taxon>Alphaproteobacteria</taxon>
        <taxon>Rhodobacterales</taxon>
        <taxon>Paracoccaceae</taxon>
        <taxon>Marivivens group</taxon>
        <taxon>Marivivens</taxon>
    </lineage>
</organism>
<dbReference type="InterPro" id="IPR010385">
    <property type="entry name" value="DUF982"/>
</dbReference>
<dbReference type="RefSeq" id="WP_167638163.1">
    <property type="nucleotide sequence ID" value="NZ_JAATOP010000006.1"/>
</dbReference>
<keyword evidence="2" id="KW-1185">Reference proteome</keyword>
<dbReference type="EMBL" id="JAATOP010000006">
    <property type="protein sequence ID" value="NIY72774.1"/>
    <property type="molecule type" value="Genomic_DNA"/>
</dbReference>
<dbReference type="Pfam" id="PF06169">
    <property type="entry name" value="DUF982"/>
    <property type="match status" value="1"/>
</dbReference>
<comment type="caution">
    <text evidence="1">The sequence shown here is derived from an EMBL/GenBank/DDBJ whole genome shotgun (WGS) entry which is preliminary data.</text>
</comment>
<name>A0ABX0W0P8_9RHOB</name>
<accession>A0ABX0W0P8</accession>
<dbReference type="Gene3D" id="6.10.250.730">
    <property type="match status" value="1"/>
</dbReference>